<keyword evidence="2" id="KW-1185">Reference proteome</keyword>
<feature type="region of interest" description="Disordered" evidence="1">
    <location>
        <begin position="1"/>
        <end position="20"/>
    </location>
</feature>
<accession>A0A914KM91</accession>
<evidence type="ECO:0000313" key="3">
    <source>
        <dbReference type="WBParaSite" id="Minc3s00047g02581"/>
    </source>
</evidence>
<proteinExistence type="predicted"/>
<dbReference type="Proteomes" id="UP000887563">
    <property type="component" value="Unplaced"/>
</dbReference>
<reference evidence="3" key="1">
    <citation type="submission" date="2022-11" db="UniProtKB">
        <authorList>
            <consortium name="WormBaseParasite"/>
        </authorList>
    </citation>
    <scope>IDENTIFICATION</scope>
</reference>
<dbReference type="WBParaSite" id="Minc3s00047g02581">
    <property type="protein sequence ID" value="Minc3s00047g02581"/>
    <property type="gene ID" value="Minc3s00047g02581"/>
</dbReference>
<dbReference type="AlphaFoldDB" id="A0A914KM91"/>
<name>A0A914KM91_MELIC</name>
<organism evidence="2 3">
    <name type="scientific">Meloidogyne incognita</name>
    <name type="common">Southern root-knot nematode worm</name>
    <name type="synonym">Oxyuris incognita</name>
    <dbReference type="NCBI Taxonomy" id="6306"/>
    <lineage>
        <taxon>Eukaryota</taxon>
        <taxon>Metazoa</taxon>
        <taxon>Ecdysozoa</taxon>
        <taxon>Nematoda</taxon>
        <taxon>Chromadorea</taxon>
        <taxon>Rhabditida</taxon>
        <taxon>Tylenchina</taxon>
        <taxon>Tylenchomorpha</taxon>
        <taxon>Tylenchoidea</taxon>
        <taxon>Meloidogynidae</taxon>
        <taxon>Meloidogyninae</taxon>
        <taxon>Meloidogyne</taxon>
        <taxon>Meloidogyne incognita group</taxon>
    </lineage>
</organism>
<sequence>MRNINNTSSSPTTSPAATIIKSNTSTTTVFRSCTEFSHERSRHPISSATVVSKLLIQPAHLRSHSVSHWSSPKSRNQGATLLHACEHFSILPAMTNKQVGYFNKQKLKKYLGDYLK</sequence>
<protein>
    <submittedName>
        <fullName evidence="3">Uncharacterized protein</fullName>
    </submittedName>
</protein>
<evidence type="ECO:0000313" key="2">
    <source>
        <dbReference type="Proteomes" id="UP000887563"/>
    </source>
</evidence>
<evidence type="ECO:0000256" key="1">
    <source>
        <dbReference type="SAM" id="MobiDB-lite"/>
    </source>
</evidence>